<proteinExistence type="predicted"/>
<dbReference type="EMBL" id="LR796400">
    <property type="protein sequence ID" value="CAB4142107.1"/>
    <property type="molecule type" value="Genomic_DNA"/>
</dbReference>
<organism evidence="1">
    <name type="scientific">uncultured Caudovirales phage</name>
    <dbReference type="NCBI Taxonomy" id="2100421"/>
    <lineage>
        <taxon>Viruses</taxon>
        <taxon>Duplodnaviria</taxon>
        <taxon>Heunggongvirae</taxon>
        <taxon>Uroviricota</taxon>
        <taxon>Caudoviricetes</taxon>
        <taxon>Peduoviridae</taxon>
        <taxon>Maltschvirus</taxon>
        <taxon>Maltschvirus maltsch</taxon>
    </lineage>
</organism>
<dbReference type="EMBL" id="LR796668">
    <property type="protein sequence ID" value="CAB4158300.1"/>
    <property type="molecule type" value="Genomic_DNA"/>
</dbReference>
<sequence length="425" mass="48038">MGLNILQQPNLYASGFNPLAFILESTDTAEPNFRFIAEVSVNGISVATLKIYPHPEDDNGYFDFSRIVSTALSLSEPFIDEEAFNEAPKNYANYSINFGAEWGSPPTMDDLSTAFFNGYVINSAFGVREYNSLGFNIADYFANGSSGFKIMNNYPTGFRANAEDYGWIYFANEINPTATADAVRVIFEMAEGGIYSPVRDFYLLNNVNIIQHNSGDDNPFIVQILPFLPASAVEIGVDYISDGQPFNNLFDISSDRFRYSYQFYDEEGGSPISDIYYIYPNTCSSIYGRAQVFWQNRKGGLDSFVFDKPKRSTYNYNKLQAAKPLTRKYGNDISLFNSRSYSDFIADVEKTEAVNLISDNLTNEQFIYLSDLFSSPRVFIYDEALGDLTPIIITDTNYSPKKGLYDGVNNLTINFVYPYKEFTQR</sequence>
<evidence type="ECO:0000313" key="2">
    <source>
        <dbReference type="EMBL" id="CAB4158300.1"/>
    </source>
</evidence>
<reference evidence="1" key="1">
    <citation type="submission" date="2020-04" db="EMBL/GenBank/DDBJ databases">
        <authorList>
            <person name="Chiriac C."/>
            <person name="Salcher M."/>
            <person name="Ghai R."/>
            <person name="Kavagutti S V."/>
        </authorList>
    </citation>
    <scope>NUCLEOTIDE SEQUENCE</scope>
</reference>
<gene>
    <name evidence="1" type="ORF">UFOVP427_46</name>
    <name evidence="2" type="ORF">UFOVP697_14</name>
</gene>
<accession>A0A6J5M8X2</accession>
<protein>
    <submittedName>
        <fullName evidence="1">Uncharacterized protein</fullName>
    </submittedName>
</protein>
<evidence type="ECO:0000313" key="1">
    <source>
        <dbReference type="EMBL" id="CAB4142107.1"/>
    </source>
</evidence>
<name>A0A6J5M8X2_9CAUD</name>